<feature type="transmembrane region" description="Helical" evidence="6">
    <location>
        <begin position="234"/>
        <end position="250"/>
    </location>
</feature>
<evidence type="ECO:0000256" key="1">
    <source>
        <dbReference type="ARBA" id="ARBA00004651"/>
    </source>
</evidence>
<feature type="domain" description="Type II secretion system protein GspF" evidence="7">
    <location>
        <begin position="128"/>
        <end position="248"/>
    </location>
</feature>
<evidence type="ECO:0000256" key="2">
    <source>
        <dbReference type="ARBA" id="ARBA00022475"/>
    </source>
</evidence>
<evidence type="ECO:0000256" key="3">
    <source>
        <dbReference type="ARBA" id="ARBA00022692"/>
    </source>
</evidence>
<protein>
    <submittedName>
        <fullName evidence="8">Tight adherance operon protein</fullName>
    </submittedName>
</protein>
<evidence type="ECO:0000256" key="6">
    <source>
        <dbReference type="SAM" id="Phobius"/>
    </source>
</evidence>
<comment type="subcellular location">
    <subcellularLocation>
        <location evidence="1">Cell membrane</location>
        <topology evidence="1">Multi-pass membrane protein</topology>
    </subcellularLocation>
</comment>
<reference evidence="8" key="1">
    <citation type="submission" date="2022-06" db="EMBL/GenBank/DDBJ databases">
        <title>Draft genome sequences of Leminorella grimontii str. JCM5902.</title>
        <authorList>
            <person name="Wakabayashi Y."/>
            <person name="Kojima K."/>
        </authorList>
    </citation>
    <scope>NUCLEOTIDE SEQUENCE</scope>
    <source>
        <strain evidence="8">JCM 5902</strain>
    </source>
</reference>
<dbReference type="GO" id="GO:0005886">
    <property type="term" value="C:plasma membrane"/>
    <property type="evidence" value="ECO:0007669"/>
    <property type="project" value="UniProtKB-SubCell"/>
</dbReference>
<evidence type="ECO:0000313" key="9">
    <source>
        <dbReference type="Proteomes" id="UP001058124"/>
    </source>
</evidence>
<dbReference type="AlphaFoldDB" id="A0AAV5N3J1"/>
<dbReference type="InterPro" id="IPR018076">
    <property type="entry name" value="T2SS_GspF_dom"/>
</dbReference>
<dbReference type="RefSeq" id="WP_036023952.1">
    <property type="nucleotide sequence ID" value="NZ_BRLH01000006.1"/>
</dbReference>
<evidence type="ECO:0000256" key="5">
    <source>
        <dbReference type="ARBA" id="ARBA00023136"/>
    </source>
</evidence>
<accession>A0AAV5N3J1</accession>
<evidence type="ECO:0000256" key="4">
    <source>
        <dbReference type="ARBA" id="ARBA00022989"/>
    </source>
</evidence>
<name>A0AAV5N3J1_9GAMM</name>
<feature type="transmembrane region" description="Helical" evidence="6">
    <location>
        <begin position="66"/>
        <end position="85"/>
    </location>
</feature>
<sequence length="293" mass="33385">MIVQWLIVLAGVLMLALNVLQWKKRRGMLEGVKGERPAQNALREKAGELCREWLQYFRGYHDDKTVRNLSLVFIIFGVVAAINAWWTRFDWFTVITLTVLATIWGFLRMGRIENRRLFDNAFPEVLSVVNAAVSSGSSIHHAIERAGQDVSGPLGAEFHRIGRRLNLGEDAEVVFNDAYQRFKYKEFYFFIIVMLVSVQRGGQLRVLMSRLARVVANSKAMERKKLAMTSEARMSAKIVAAIPVLFFFGMKFFSPENFDFVVGDPAGRIILYYVLASEALGLGIIWLLVRRVT</sequence>
<dbReference type="PANTHER" id="PTHR35007">
    <property type="entry name" value="INTEGRAL MEMBRANE PROTEIN-RELATED"/>
    <property type="match status" value="1"/>
</dbReference>
<dbReference type="Pfam" id="PF00482">
    <property type="entry name" value="T2SSF"/>
    <property type="match status" value="1"/>
</dbReference>
<proteinExistence type="predicted"/>
<keyword evidence="3 6" id="KW-0812">Transmembrane</keyword>
<dbReference type="EMBL" id="BRLH01000006">
    <property type="protein sequence ID" value="GKX56530.1"/>
    <property type="molecule type" value="Genomic_DNA"/>
</dbReference>
<feature type="transmembrane region" description="Helical" evidence="6">
    <location>
        <begin position="270"/>
        <end position="289"/>
    </location>
</feature>
<gene>
    <name evidence="8" type="ORF">SOASR030_26420</name>
</gene>
<feature type="transmembrane region" description="Helical" evidence="6">
    <location>
        <begin position="6"/>
        <end position="22"/>
    </location>
</feature>
<dbReference type="PANTHER" id="PTHR35007:SF2">
    <property type="entry name" value="PILUS ASSEMBLE PROTEIN"/>
    <property type="match status" value="1"/>
</dbReference>
<evidence type="ECO:0000259" key="7">
    <source>
        <dbReference type="Pfam" id="PF00482"/>
    </source>
</evidence>
<dbReference type="Proteomes" id="UP001058124">
    <property type="component" value="Unassembled WGS sequence"/>
</dbReference>
<feature type="transmembrane region" description="Helical" evidence="6">
    <location>
        <begin position="91"/>
        <end position="107"/>
    </location>
</feature>
<comment type="caution">
    <text evidence="8">The sequence shown here is derived from an EMBL/GenBank/DDBJ whole genome shotgun (WGS) entry which is preliminary data.</text>
</comment>
<keyword evidence="9" id="KW-1185">Reference proteome</keyword>
<evidence type="ECO:0000313" key="8">
    <source>
        <dbReference type="EMBL" id="GKX56530.1"/>
    </source>
</evidence>
<organism evidence="8 9">
    <name type="scientific">Leminorella grimontii</name>
    <dbReference type="NCBI Taxonomy" id="82981"/>
    <lineage>
        <taxon>Bacteria</taxon>
        <taxon>Pseudomonadati</taxon>
        <taxon>Pseudomonadota</taxon>
        <taxon>Gammaproteobacteria</taxon>
        <taxon>Enterobacterales</taxon>
        <taxon>Budviciaceae</taxon>
        <taxon>Leminorella</taxon>
    </lineage>
</organism>
<keyword evidence="4 6" id="KW-1133">Transmembrane helix</keyword>
<keyword evidence="2" id="KW-1003">Cell membrane</keyword>
<keyword evidence="5 6" id="KW-0472">Membrane</keyword>